<evidence type="ECO:0000256" key="13">
    <source>
        <dbReference type="ARBA" id="ARBA00038302"/>
    </source>
</evidence>
<keyword evidence="8" id="KW-0746">Sphingolipid metabolism</keyword>
<dbReference type="eggNOG" id="COG0076">
    <property type="taxonomic scope" value="Bacteria"/>
</dbReference>
<dbReference type="InterPro" id="IPR015421">
    <property type="entry name" value="PyrdxlP-dep_Trfase_major"/>
</dbReference>
<dbReference type="EMBL" id="CP002831">
    <property type="protein sequence ID" value="AFC23797.1"/>
    <property type="molecule type" value="Genomic_DNA"/>
</dbReference>
<comment type="similarity">
    <text evidence="13">Belongs to the group II decarboxylase family. Sphingosine-1-phosphate lyase subfamily.</text>
</comment>
<dbReference type="RefSeq" id="WP_015691446.1">
    <property type="nucleotide sequence ID" value="NC_016940.1"/>
</dbReference>
<gene>
    <name evidence="16" type="primary">gadB</name>
    <name evidence="16" type="ordered locus">SGRA_1062</name>
</gene>
<organism evidence="16 17">
    <name type="scientific">Saprospira grandis (strain Lewin)</name>
    <dbReference type="NCBI Taxonomy" id="984262"/>
    <lineage>
        <taxon>Bacteria</taxon>
        <taxon>Pseudomonadati</taxon>
        <taxon>Bacteroidota</taxon>
        <taxon>Saprospiria</taxon>
        <taxon>Saprospirales</taxon>
        <taxon>Saprospiraceae</taxon>
        <taxon>Saprospira</taxon>
    </lineage>
</organism>
<accession>H6L3F0</accession>
<dbReference type="Gene3D" id="6.10.140.2150">
    <property type="match status" value="1"/>
</dbReference>
<dbReference type="GO" id="GO:0030170">
    <property type="term" value="F:pyridoxal phosphate binding"/>
    <property type="evidence" value="ECO:0007669"/>
    <property type="project" value="InterPro"/>
</dbReference>
<comment type="pathway">
    <text evidence="4">Sphingolipid metabolism.</text>
</comment>
<evidence type="ECO:0000256" key="1">
    <source>
        <dbReference type="ARBA" id="ARBA00001933"/>
    </source>
</evidence>
<evidence type="ECO:0000256" key="5">
    <source>
        <dbReference type="ARBA" id="ARBA00022692"/>
    </source>
</evidence>
<dbReference type="InterPro" id="IPR015424">
    <property type="entry name" value="PyrdxlP-dep_Trfase"/>
</dbReference>
<keyword evidence="17" id="KW-1185">Reference proteome</keyword>
<dbReference type="PANTHER" id="PTHR42735:SF6">
    <property type="entry name" value="SPHINGOSINE-1-PHOSPHATE LYASE 1"/>
    <property type="match status" value="1"/>
</dbReference>
<dbReference type="PANTHER" id="PTHR42735">
    <property type="match status" value="1"/>
</dbReference>
<evidence type="ECO:0000313" key="16">
    <source>
        <dbReference type="EMBL" id="AFC23797.1"/>
    </source>
</evidence>
<dbReference type="InterPro" id="IPR015422">
    <property type="entry name" value="PyrdxlP-dep_Trfase_small"/>
</dbReference>
<keyword evidence="6" id="KW-0256">Endoplasmic reticulum</keyword>
<dbReference type="EC" id="4.1.1.15" evidence="16"/>
<evidence type="ECO:0000256" key="8">
    <source>
        <dbReference type="ARBA" id="ARBA00022919"/>
    </source>
</evidence>
<proteinExistence type="inferred from homology"/>
<comment type="pathway">
    <text evidence="3">Lipid metabolism; sphingolipid metabolism.</text>
</comment>
<keyword evidence="5" id="KW-0812">Transmembrane</keyword>
<dbReference type="Pfam" id="PF00282">
    <property type="entry name" value="Pyridoxal_deC"/>
    <property type="match status" value="1"/>
</dbReference>
<name>H6L3F0_SAPGL</name>
<reference evidence="16 17" key="1">
    <citation type="journal article" date="2012" name="Stand. Genomic Sci.">
        <title>Complete genome sequencing and analysis of Saprospira grandis str. Lewin, a predatory marine bacterium.</title>
        <authorList>
            <person name="Saw J.H."/>
            <person name="Yuryev A."/>
            <person name="Kanbe M."/>
            <person name="Hou S."/>
            <person name="Young A.G."/>
            <person name="Aizawa S."/>
            <person name="Alam M."/>
        </authorList>
    </citation>
    <scope>NUCLEOTIDE SEQUENCE [LARGE SCALE GENOMIC DNA]</scope>
    <source>
        <strain evidence="16 17">Lewin</strain>
    </source>
</reference>
<keyword evidence="12 15" id="KW-0456">Lyase</keyword>
<dbReference type="GO" id="GO:0004351">
    <property type="term" value="F:glutamate decarboxylase activity"/>
    <property type="evidence" value="ECO:0007669"/>
    <property type="project" value="UniProtKB-EC"/>
</dbReference>
<keyword evidence="10" id="KW-0443">Lipid metabolism</keyword>
<sequence length="483" mass="52707">MNKIPNKGQDQQHILAQLKAFKGKDLPWQAGKIFAYIYQTTPEAKAVAEAAYLSFLPENGLDPTAFPSLLHLEQQIIGQLAPLLGGNEDVKGNCTSGGTESVILAVKAARDYARAKYPDQKEFEILVPSTAHPCFYKAAHYLNIGIQSIDVDPQTQRLKVADMRAAISKKTILLVGSAPSYAHGVMDPIAELSDLALEKDLLLHVDACVGGMYLPFLRQLGHEVPPFGFELPGVTSISCDLHKFGYVPKGCSTILYRNKELRQHQIFSCSQWPGYTVINPTVLSSKTGAPMAAAWAMFQYMGLEGYQNAVADCQAARDAVIAALEQLPSLQLIGQPDMSLLAFASKDEDLSIFDLADQLNEKGWYVQVQLASPHSPAAIHLSISHFNCPHIPSFVADLQETVAELMSNPVEENELLAALDHSMLALLMEDFDPAMLGQFQELMGLESAEGGLPADMGAVNQLLNVLSAKQREDVLLAFMNELI</sequence>
<comment type="cofactor">
    <cofactor evidence="1 14 15">
        <name>pyridoxal 5'-phosphate</name>
        <dbReference type="ChEBI" id="CHEBI:597326"/>
    </cofactor>
</comment>
<protein>
    <submittedName>
        <fullName evidence="16">Pyridoxal-dependent decarboxylase</fullName>
        <ecNumber evidence="16">4.1.1.15</ecNumber>
    </submittedName>
</protein>
<dbReference type="Gene3D" id="3.90.1150.10">
    <property type="entry name" value="Aspartate Aminotransferase, domain 1"/>
    <property type="match status" value="1"/>
</dbReference>
<keyword evidence="11" id="KW-0472">Membrane</keyword>
<dbReference type="STRING" id="984262.SGRA_1062"/>
<dbReference type="AlphaFoldDB" id="H6L3F0"/>
<dbReference type="GO" id="GO:0019752">
    <property type="term" value="P:carboxylic acid metabolic process"/>
    <property type="evidence" value="ECO:0007669"/>
    <property type="project" value="InterPro"/>
</dbReference>
<evidence type="ECO:0000256" key="10">
    <source>
        <dbReference type="ARBA" id="ARBA00023098"/>
    </source>
</evidence>
<evidence type="ECO:0000256" key="11">
    <source>
        <dbReference type="ARBA" id="ARBA00023136"/>
    </source>
</evidence>
<dbReference type="SUPFAM" id="SSF53383">
    <property type="entry name" value="PLP-dependent transferases"/>
    <property type="match status" value="1"/>
</dbReference>
<dbReference type="OrthoDB" id="1488805at2"/>
<dbReference type="GO" id="GO:0006665">
    <property type="term" value="P:sphingolipid metabolic process"/>
    <property type="evidence" value="ECO:0007669"/>
    <property type="project" value="UniProtKB-KW"/>
</dbReference>
<evidence type="ECO:0000256" key="14">
    <source>
        <dbReference type="PIRSR" id="PIRSR602129-50"/>
    </source>
</evidence>
<evidence type="ECO:0000256" key="9">
    <source>
        <dbReference type="ARBA" id="ARBA00022989"/>
    </source>
</evidence>
<dbReference type="Gene3D" id="3.40.640.10">
    <property type="entry name" value="Type I PLP-dependent aspartate aminotransferase-like (Major domain)"/>
    <property type="match status" value="1"/>
</dbReference>
<dbReference type="FunFam" id="3.40.640.10:FF:000020">
    <property type="entry name" value="sphingosine-1-phosphate lyase 1"/>
    <property type="match status" value="1"/>
</dbReference>
<dbReference type="Proteomes" id="UP000007519">
    <property type="component" value="Chromosome"/>
</dbReference>
<evidence type="ECO:0000256" key="4">
    <source>
        <dbReference type="ARBA" id="ARBA00004991"/>
    </source>
</evidence>
<dbReference type="InterPro" id="IPR050477">
    <property type="entry name" value="GrpII_AminoAcid_Decarb"/>
</dbReference>
<evidence type="ECO:0000256" key="15">
    <source>
        <dbReference type="RuleBase" id="RU000382"/>
    </source>
</evidence>
<dbReference type="HOGENOM" id="CLU_028929_2_1_10"/>
<keyword evidence="9" id="KW-1133">Transmembrane helix</keyword>
<evidence type="ECO:0000256" key="3">
    <source>
        <dbReference type="ARBA" id="ARBA00004760"/>
    </source>
</evidence>
<evidence type="ECO:0000256" key="7">
    <source>
        <dbReference type="ARBA" id="ARBA00022898"/>
    </source>
</evidence>
<dbReference type="GO" id="GO:0016020">
    <property type="term" value="C:membrane"/>
    <property type="evidence" value="ECO:0007669"/>
    <property type="project" value="GOC"/>
</dbReference>
<dbReference type="InterPro" id="IPR002129">
    <property type="entry name" value="PyrdxlP-dep_de-COase"/>
</dbReference>
<evidence type="ECO:0000256" key="2">
    <source>
        <dbReference type="ARBA" id="ARBA00004389"/>
    </source>
</evidence>
<keyword evidence="7 14" id="KW-0663">Pyridoxal phosphate</keyword>
<evidence type="ECO:0000256" key="6">
    <source>
        <dbReference type="ARBA" id="ARBA00022824"/>
    </source>
</evidence>
<evidence type="ECO:0000256" key="12">
    <source>
        <dbReference type="ARBA" id="ARBA00023239"/>
    </source>
</evidence>
<comment type="subcellular location">
    <subcellularLocation>
        <location evidence="2">Endoplasmic reticulum membrane</location>
        <topology evidence="2">Single-pass membrane protein</topology>
    </subcellularLocation>
</comment>
<feature type="modified residue" description="N6-(pyridoxal phosphate)lysine" evidence="14">
    <location>
        <position position="243"/>
    </location>
</feature>
<evidence type="ECO:0000313" key="17">
    <source>
        <dbReference type="Proteomes" id="UP000007519"/>
    </source>
</evidence>
<dbReference type="KEGG" id="sgn:SGRA_1062"/>